<evidence type="ECO:0000313" key="2">
    <source>
        <dbReference type="EMBL" id="ETO23879.1"/>
    </source>
</evidence>
<accession>X6NDT1</accession>
<evidence type="ECO:0000313" key="3">
    <source>
        <dbReference type="Proteomes" id="UP000023152"/>
    </source>
</evidence>
<dbReference type="Proteomes" id="UP000023152">
    <property type="component" value="Unassembled WGS sequence"/>
</dbReference>
<feature type="region of interest" description="Disordered" evidence="1">
    <location>
        <begin position="173"/>
        <end position="198"/>
    </location>
</feature>
<name>X6NDT1_RETFI</name>
<gene>
    <name evidence="2" type="ORF">RFI_13280</name>
</gene>
<comment type="caution">
    <text evidence="2">The sequence shown here is derived from an EMBL/GenBank/DDBJ whole genome shotgun (WGS) entry which is preliminary data.</text>
</comment>
<reference evidence="2 3" key="1">
    <citation type="journal article" date="2013" name="Curr. Biol.">
        <title>The Genome of the Foraminiferan Reticulomyxa filosa.</title>
        <authorList>
            <person name="Glockner G."/>
            <person name="Hulsmann N."/>
            <person name="Schleicher M."/>
            <person name="Noegel A.A."/>
            <person name="Eichinger L."/>
            <person name="Gallinger C."/>
            <person name="Pawlowski J."/>
            <person name="Sierra R."/>
            <person name="Euteneuer U."/>
            <person name="Pillet L."/>
            <person name="Moustafa A."/>
            <person name="Platzer M."/>
            <person name="Groth M."/>
            <person name="Szafranski K."/>
            <person name="Schliwa M."/>
        </authorList>
    </citation>
    <scope>NUCLEOTIDE SEQUENCE [LARGE SCALE GENOMIC DNA]</scope>
</reference>
<organism evidence="2 3">
    <name type="scientific">Reticulomyxa filosa</name>
    <dbReference type="NCBI Taxonomy" id="46433"/>
    <lineage>
        <taxon>Eukaryota</taxon>
        <taxon>Sar</taxon>
        <taxon>Rhizaria</taxon>
        <taxon>Retaria</taxon>
        <taxon>Foraminifera</taxon>
        <taxon>Monothalamids</taxon>
        <taxon>Reticulomyxidae</taxon>
        <taxon>Reticulomyxa</taxon>
    </lineage>
</organism>
<proteinExistence type="predicted"/>
<protein>
    <submittedName>
        <fullName evidence="2">Uncharacterized protein</fullName>
    </submittedName>
</protein>
<feature type="compositionally biased region" description="Basic and acidic residues" evidence="1">
    <location>
        <begin position="176"/>
        <end position="198"/>
    </location>
</feature>
<dbReference type="AlphaFoldDB" id="X6NDT1"/>
<dbReference type="EMBL" id="ASPP01009629">
    <property type="protein sequence ID" value="ETO23879.1"/>
    <property type="molecule type" value="Genomic_DNA"/>
</dbReference>
<evidence type="ECO:0000256" key="1">
    <source>
        <dbReference type="SAM" id="MobiDB-lite"/>
    </source>
</evidence>
<keyword evidence="3" id="KW-1185">Reference proteome</keyword>
<sequence length="284" mass="33554">MENPISFFFFPSFAETYQSTNLKLLTDTKKKHRKVFTYDQSEYCRNTREGQASQDCDTKTEEEIACNCEESSTFVCLLLRFFPLQERQRKRKKKKKYDNEKCKVCNTRHQRSHIKVSLHGRMEHASKSKGREWRTAEYNEERADQSLGRRCWTASMVREFYDAIATSFSSSCLRKRGGESGHEWNEDKDKTKGEGKEERHYQTLDPLDNCFESLSLSDRSHTYTYQVDLLMIPEPFACEMLSFQPGNRSYTNKSLFYLYTPQELRELKAFDDIRRALTSQKTIP</sequence>